<protein>
    <recommendedName>
        <fullName evidence="5">Ankyrin repeat domain-containing protein 53</fullName>
    </recommendedName>
</protein>
<feature type="repeat" description="ANK" evidence="1">
    <location>
        <begin position="102"/>
        <end position="134"/>
    </location>
</feature>
<dbReference type="GO" id="GO:0031116">
    <property type="term" value="P:positive regulation of microtubule polymerization"/>
    <property type="evidence" value="ECO:0007669"/>
    <property type="project" value="TreeGrafter"/>
</dbReference>
<dbReference type="GO" id="GO:0000922">
    <property type="term" value="C:spindle pole"/>
    <property type="evidence" value="ECO:0007669"/>
    <property type="project" value="TreeGrafter"/>
</dbReference>
<dbReference type="Gene3D" id="1.25.40.20">
    <property type="entry name" value="Ankyrin repeat-containing domain"/>
    <property type="match status" value="1"/>
</dbReference>
<dbReference type="PANTHER" id="PTHR24160">
    <property type="entry name" value="ANKYRIN REPEAT DOMAIN-CONTAINING PROTEIN 53"/>
    <property type="match status" value="1"/>
</dbReference>
<dbReference type="GO" id="GO:0060236">
    <property type="term" value="P:regulation of mitotic spindle organization"/>
    <property type="evidence" value="ECO:0007669"/>
    <property type="project" value="TreeGrafter"/>
</dbReference>
<dbReference type="SUPFAM" id="SSF48403">
    <property type="entry name" value="Ankyrin repeat"/>
    <property type="match status" value="1"/>
</dbReference>
<evidence type="ECO:0000256" key="2">
    <source>
        <dbReference type="SAM" id="MobiDB-lite"/>
    </source>
</evidence>
<evidence type="ECO:0000256" key="1">
    <source>
        <dbReference type="PROSITE-ProRule" id="PRU00023"/>
    </source>
</evidence>
<dbReference type="GO" id="GO:0007080">
    <property type="term" value="P:mitotic metaphase chromosome alignment"/>
    <property type="evidence" value="ECO:0007669"/>
    <property type="project" value="TreeGrafter"/>
</dbReference>
<dbReference type="EMBL" id="JADWDJ010000024">
    <property type="protein sequence ID" value="KAG5260725.1"/>
    <property type="molecule type" value="Genomic_DNA"/>
</dbReference>
<dbReference type="InterPro" id="IPR002110">
    <property type="entry name" value="Ankyrin_rpt"/>
</dbReference>
<keyword evidence="1" id="KW-0040">ANK repeat</keyword>
<reference evidence="3" key="1">
    <citation type="submission" date="2020-10" db="EMBL/GenBank/DDBJ databases">
        <title>Chromosome-scale genome assembly of the Allis shad, Alosa alosa.</title>
        <authorList>
            <person name="Margot Z."/>
            <person name="Christophe K."/>
            <person name="Cabau C."/>
            <person name="Louis A."/>
            <person name="Berthelot C."/>
            <person name="Parey E."/>
            <person name="Roest Crollius H."/>
            <person name="Montfort J."/>
            <person name="Robinson-Rechavi M."/>
            <person name="Bucao C."/>
            <person name="Bouchez O."/>
            <person name="Gislard M."/>
            <person name="Lluch J."/>
            <person name="Milhes M."/>
            <person name="Lampietro C."/>
            <person name="Lopez Roques C."/>
            <person name="Donnadieu C."/>
            <person name="Braasch I."/>
            <person name="Desvignes T."/>
            <person name="Postlethwait J."/>
            <person name="Bobe J."/>
            <person name="Guiguen Y."/>
        </authorList>
    </citation>
    <scope>NUCLEOTIDE SEQUENCE</scope>
    <source>
        <strain evidence="3">M-15738</strain>
        <tissue evidence="3">Blood</tissue>
    </source>
</reference>
<dbReference type="SMART" id="SM00248">
    <property type="entry name" value="ANK"/>
    <property type="match status" value="4"/>
</dbReference>
<evidence type="ECO:0008006" key="5">
    <source>
        <dbReference type="Google" id="ProtNLM"/>
    </source>
</evidence>
<dbReference type="Pfam" id="PF13857">
    <property type="entry name" value="Ank_5"/>
    <property type="match status" value="1"/>
</dbReference>
<gene>
    <name evidence="3" type="ORF">AALO_G00295700</name>
</gene>
<dbReference type="InterPro" id="IPR036770">
    <property type="entry name" value="Ankyrin_rpt-contain_sf"/>
</dbReference>
<dbReference type="InterPro" id="IPR042335">
    <property type="entry name" value="ANKRD53"/>
</dbReference>
<evidence type="ECO:0000313" key="3">
    <source>
        <dbReference type="EMBL" id="KAG5260725.1"/>
    </source>
</evidence>
<dbReference type="PROSITE" id="PS50297">
    <property type="entry name" value="ANK_REP_REGION"/>
    <property type="match status" value="2"/>
</dbReference>
<feature type="repeat" description="ANK" evidence="1">
    <location>
        <begin position="31"/>
        <end position="55"/>
    </location>
</feature>
<dbReference type="AlphaFoldDB" id="A0AAV6FE74"/>
<feature type="compositionally biased region" description="Polar residues" evidence="2">
    <location>
        <begin position="268"/>
        <end position="280"/>
    </location>
</feature>
<sequence>MDALQAAACGDVVWLGYILRRSTSLPQRNRQGLTVLHVAALHGQVKFMESLLEGGIIEVDARCPQGRTPLHLVFTPKSAPWTLASISCLLMHGAQVNAATKDGVTPLHQAAAEGLLECVQALLEAGADPHLREINGHTPLDMAKLWCHRQVARFLKDAMWQKDKKTEVKQRKKLHKLKETLQFWHHRNECKDKFDRQDVSEERVAAWAKHKGVPVQWRPERGCWLPHHTQCTSTDPPAARHQERHQGQPKAPREAWNVSPNPNRPPKASTSRPQGVGTSTRPERVAPPPDLRRSVTLTQEPRGRTIYKTCWEDKPRTAPDLPLSTLKRELFPADYPSRLESPLDFQSHSVLDLPRRRCPSPENGASPWTEIAMHLVEEMKPGQY</sequence>
<dbReference type="PROSITE" id="PS50088">
    <property type="entry name" value="ANK_REPEAT"/>
    <property type="match status" value="3"/>
</dbReference>
<feature type="region of interest" description="Disordered" evidence="2">
    <location>
        <begin position="228"/>
        <end position="297"/>
    </location>
</feature>
<evidence type="ECO:0000313" key="4">
    <source>
        <dbReference type="Proteomes" id="UP000823561"/>
    </source>
</evidence>
<dbReference type="PANTHER" id="PTHR24160:SF1">
    <property type="entry name" value="ANKYRIN REPEAT DOMAIN-CONTAINING PROTEIN 53"/>
    <property type="match status" value="1"/>
</dbReference>
<dbReference type="Proteomes" id="UP000823561">
    <property type="component" value="Chromosome 24"/>
</dbReference>
<keyword evidence="4" id="KW-1185">Reference proteome</keyword>
<accession>A0AAV6FE74</accession>
<name>A0AAV6FE74_9TELE</name>
<feature type="repeat" description="ANK" evidence="1">
    <location>
        <begin position="65"/>
        <end position="101"/>
    </location>
</feature>
<organism evidence="3 4">
    <name type="scientific">Alosa alosa</name>
    <name type="common">allis shad</name>
    <dbReference type="NCBI Taxonomy" id="278164"/>
    <lineage>
        <taxon>Eukaryota</taxon>
        <taxon>Metazoa</taxon>
        <taxon>Chordata</taxon>
        <taxon>Craniata</taxon>
        <taxon>Vertebrata</taxon>
        <taxon>Euteleostomi</taxon>
        <taxon>Actinopterygii</taxon>
        <taxon>Neopterygii</taxon>
        <taxon>Teleostei</taxon>
        <taxon>Clupei</taxon>
        <taxon>Clupeiformes</taxon>
        <taxon>Clupeoidei</taxon>
        <taxon>Clupeidae</taxon>
        <taxon>Alosa</taxon>
    </lineage>
</organism>
<proteinExistence type="predicted"/>
<comment type="caution">
    <text evidence="3">The sequence shown here is derived from an EMBL/GenBank/DDBJ whole genome shotgun (WGS) entry which is preliminary data.</text>
</comment>
<dbReference type="PRINTS" id="PR01415">
    <property type="entry name" value="ANKYRIN"/>
</dbReference>
<dbReference type="GO" id="GO:1902412">
    <property type="term" value="P:regulation of mitotic cytokinesis"/>
    <property type="evidence" value="ECO:0007669"/>
    <property type="project" value="InterPro"/>
</dbReference>
<dbReference type="Pfam" id="PF00023">
    <property type="entry name" value="Ank"/>
    <property type="match status" value="1"/>
</dbReference>